<name>F0ZN12_DICPU</name>
<keyword evidence="4" id="KW-1185">Reference proteome</keyword>
<protein>
    <submittedName>
        <fullName evidence="3">Uncharacterized protein</fullName>
    </submittedName>
</protein>
<dbReference type="VEuPathDB" id="AmoebaDB:DICPUDRAFT_79579"/>
<evidence type="ECO:0000256" key="1">
    <source>
        <dbReference type="SAM" id="Coils"/>
    </source>
</evidence>
<dbReference type="OrthoDB" id="10672138at2759"/>
<dbReference type="RefSeq" id="XP_003288798.1">
    <property type="nucleotide sequence ID" value="XM_003288750.1"/>
</dbReference>
<dbReference type="eggNOG" id="ENOG502RIEQ">
    <property type="taxonomic scope" value="Eukaryota"/>
</dbReference>
<reference evidence="4" key="1">
    <citation type="journal article" date="2011" name="Genome Biol.">
        <title>Comparative genomics of the social amoebae Dictyostelium discoideum and Dictyostelium purpureum.</title>
        <authorList>
            <consortium name="US DOE Joint Genome Institute (JGI-PGF)"/>
            <person name="Sucgang R."/>
            <person name="Kuo A."/>
            <person name="Tian X."/>
            <person name="Salerno W."/>
            <person name="Parikh A."/>
            <person name="Feasley C.L."/>
            <person name="Dalin E."/>
            <person name="Tu H."/>
            <person name="Huang E."/>
            <person name="Barry K."/>
            <person name="Lindquist E."/>
            <person name="Shapiro H."/>
            <person name="Bruce D."/>
            <person name="Schmutz J."/>
            <person name="Salamov A."/>
            <person name="Fey P."/>
            <person name="Gaudet P."/>
            <person name="Anjard C."/>
            <person name="Babu M.M."/>
            <person name="Basu S."/>
            <person name="Bushmanova Y."/>
            <person name="van der Wel H."/>
            <person name="Katoh-Kurasawa M."/>
            <person name="Dinh C."/>
            <person name="Coutinho P.M."/>
            <person name="Saito T."/>
            <person name="Elias M."/>
            <person name="Schaap P."/>
            <person name="Kay R.R."/>
            <person name="Henrissat B."/>
            <person name="Eichinger L."/>
            <person name="Rivero F."/>
            <person name="Putnam N.H."/>
            <person name="West C.M."/>
            <person name="Loomis W.F."/>
            <person name="Chisholm R.L."/>
            <person name="Shaulsky G."/>
            <person name="Strassmann J.E."/>
            <person name="Queller D.C."/>
            <person name="Kuspa A."/>
            <person name="Grigoriev I.V."/>
        </authorList>
    </citation>
    <scope>NUCLEOTIDE SEQUENCE [LARGE SCALE GENOMIC DNA]</scope>
    <source>
        <strain evidence="4">QSDP1</strain>
    </source>
</reference>
<feature type="region of interest" description="Disordered" evidence="2">
    <location>
        <begin position="85"/>
        <end position="113"/>
    </location>
</feature>
<organism evidence="3 4">
    <name type="scientific">Dictyostelium purpureum</name>
    <name type="common">Slime mold</name>
    <dbReference type="NCBI Taxonomy" id="5786"/>
    <lineage>
        <taxon>Eukaryota</taxon>
        <taxon>Amoebozoa</taxon>
        <taxon>Evosea</taxon>
        <taxon>Eumycetozoa</taxon>
        <taxon>Dictyostelia</taxon>
        <taxon>Dictyosteliales</taxon>
        <taxon>Dictyosteliaceae</taxon>
        <taxon>Dictyostelium</taxon>
    </lineage>
</organism>
<keyword evidence="1" id="KW-0175">Coiled coil</keyword>
<evidence type="ECO:0000256" key="2">
    <source>
        <dbReference type="SAM" id="MobiDB-lite"/>
    </source>
</evidence>
<evidence type="ECO:0000313" key="4">
    <source>
        <dbReference type="Proteomes" id="UP000001064"/>
    </source>
</evidence>
<dbReference type="GeneID" id="10499419"/>
<dbReference type="OMA" id="VNIDYIP"/>
<feature type="coiled-coil region" evidence="1">
    <location>
        <begin position="157"/>
        <end position="212"/>
    </location>
</feature>
<dbReference type="AlphaFoldDB" id="F0ZN12"/>
<gene>
    <name evidence="3" type="ORF">DICPUDRAFT_79579</name>
</gene>
<evidence type="ECO:0000313" key="3">
    <source>
        <dbReference type="EMBL" id="EGC34661.1"/>
    </source>
</evidence>
<feature type="compositionally biased region" description="Low complexity" evidence="2">
    <location>
        <begin position="90"/>
        <end position="108"/>
    </location>
</feature>
<dbReference type="Proteomes" id="UP000001064">
    <property type="component" value="Unassembled WGS sequence"/>
</dbReference>
<accession>F0ZN12</accession>
<feature type="coiled-coil region" evidence="1">
    <location>
        <begin position="241"/>
        <end position="296"/>
    </location>
</feature>
<sequence length="328" mass="38891">MKNYNNYFDDQTNNSINNNIVSTNTVVSSLFTSVYTQNNLIKKDLTNQSVNIDYIPNNNITNNDNSMKNNKNKELTGDNEEIIDEQDSKNNCGNNNNRNNGRNDNNGNNKDDIDQNNYSFFDLKTEFSFIRNNLNTLETEISRNQNQTFIKLNENNEKQLLDELFEYKKENKTIKENLNYNNKRLLLQEKYLEEYKSSFKRVQEEIIQIQETLYNYKGLYSKCSNIQEVLEKNRIYENKIIKDLRKENIELKGEIDNLGKQIKDLVEQNKQQLVLLQEKEQQIKTMDQSLDHYMNLSTLSTNRSNEVINQLEEQIKKQVDFYNDKNKV</sequence>
<proteinExistence type="predicted"/>
<dbReference type="EMBL" id="GL871088">
    <property type="protein sequence ID" value="EGC34661.1"/>
    <property type="molecule type" value="Genomic_DNA"/>
</dbReference>
<dbReference type="InParanoid" id="F0ZN12"/>
<dbReference type="KEGG" id="dpp:DICPUDRAFT_79579"/>